<dbReference type="GO" id="GO:0033281">
    <property type="term" value="C:TAT protein transport complex"/>
    <property type="evidence" value="ECO:0007669"/>
    <property type="project" value="UniProtKB-UniRule"/>
</dbReference>
<proteinExistence type="inferred from homology"/>
<evidence type="ECO:0000256" key="4">
    <source>
        <dbReference type="ARBA" id="ARBA00023136"/>
    </source>
</evidence>
<gene>
    <name evidence="5 7" type="primary">tatC</name>
    <name evidence="7" type="ORF">GC105_14665</name>
</gene>
<comment type="function">
    <text evidence="5">Part of the twin-arginine translocation (Tat) system that transports large folded proteins containing a characteristic twin-arginine motif in their signal peptide across membranes.</text>
</comment>
<dbReference type="PANTHER" id="PTHR30371">
    <property type="entry name" value="SEC-INDEPENDENT PROTEIN TRANSLOCASE PROTEIN TATC"/>
    <property type="match status" value="1"/>
</dbReference>
<comment type="caution">
    <text evidence="7">The sequence shown here is derived from an EMBL/GenBank/DDBJ whole genome shotgun (WGS) entry which is preliminary data.</text>
</comment>
<evidence type="ECO:0000313" key="7">
    <source>
        <dbReference type="EMBL" id="MPW27024.1"/>
    </source>
</evidence>
<comment type="similarity">
    <text evidence="5">Belongs to the TatC family.</text>
</comment>
<evidence type="ECO:0000256" key="1">
    <source>
        <dbReference type="ARBA" id="ARBA00004141"/>
    </source>
</evidence>
<feature type="transmembrane region" description="Helical" evidence="5">
    <location>
        <begin position="230"/>
        <end position="251"/>
    </location>
</feature>
<dbReference type="EMBL" id="WHNX01000036">
    <property type="protein sequence ID" value="MPW27024.1"/>
    <property type="molecule type" value="Genomic_DNA"/>
</dbReference>
<evidence type="ECO:0000256" key="6">
    <source>
        <dbReference type="SAM" id="MobiDB-lite"/>
    </source>
</evidence>
<evidence type="ECO:0000256" key="3">
    <source>
        <dbReference type="ARBA" id="ARBA00022989"/>
    </source>
</evidence>
<dbReference type="HAMAP" id="MF_00902">
    <property type="entry name" value="TatC"/>
    <property type="match status" value="1"/>
</dbReference>
<feature type="transmembrane region" description="Helical" evidence="5">
    <location>
        <begin position="176"/>
        <end position="197"/>
    </location>
</feature>
<comment type="subcellular location">
    <subcellularLocation>
        <location evidence="5">Cell membrane</location>
        <topology evidence="5">Multi-pass membrane protein</topology>
    </subcellularLocation>
    <subcellularLocation>
        <location evidence="1">Membrane</location>
        <topology evidence="1">Multi-pass membrane protein</topology>
    </subcellularLocation>
</comment>
<comment type="subunit">
    <text evidence="5">Forms a complex with TatA.</text>
</comment>
<keyword evidence="5" id="KW-0653">Protein transport</keyword>
<feature type="transmembrane region" description="Helical" evidence="5">
    <location>
        <begin position="118"/>
        <end position="142"/>
    </location>
</feature>
<evidence type="ECO:0000256" key="5">
    <source>
        <dbReference type="HAMAP-Rule" id="MF_00902"/>
    </source>
</evidence>
<keyword evidence="2 5" id="KW-0812">Transmembrane</keyword>
<sequence>MKMKITLKKNKKKSKNKSPSDAMGVVEHLSEFRKRLITVVAVLAIVTVICFNFSSDVVSLLVETATELGYQLVYLAPAELFTQYIRLSLISGVVLSSPVILYQIWAFIRPGLKKSENVVVFLSLFAGLFCFIVGAAFAYYIAMPLMLNFFITVDKYQTIIATISIQNYLSFVMSTLITFGVVFEMPVIVVLLSQLGLLKPQWLTKSRRIVVVVLFIVGAVITPPDVISQILVSIPMLILFEISVILSKIINRKKIKREKEMDQE</sequence>
<feature type="region of interest" description="Disordered" evidence="6">
    <location>
        <begin position="1"/>
        <end position="21"/>
    </location>
</feature>
<dbReference type="PANTHER" id="PTHR30371:SF0">
    <property type="entry name" value="SEC-INDEPENDENT PROTEIN TRANSLOCASE PROTEIN TATC, CHLOROPLASTIC-RELATED"/>
    <property type="match status" value="1"/>
</dbReference>
<protein>
    <recommendedName>
        <fullName evidence="5">Sec-independent protein translocase protein TatC</fullName>
    </recommendedName>
</protein>
<feature type="transmembrane region" description="Helical" evidence="5">
    <location>
        <begin position="209"/>
        <end position="224"/>
    </location>
</feature>
<keyword evidence="8" id="KW-1185">Reference proteome</keyword>
<dbReference type="AlphaFoldDB" id="A0A6A7KC68"/>
<dbReference type="PRINTS" id="PR01840">
    <property type="entry name" value="TATCFAMILY"/>
</dbReference>
<dbReference type="GO" id="GO:0043953">
    <property type="term" value="P:protein transport by the Tat complex"/>
    <property type="evidence" value="ECO:0007669"/>
    <property type="project" value="UniProtKB-UniRule"/>
</dbReference>
<dbReference type="NCBIfam" id="TIGR00945">
    <property type="entry name" value="tatC"/>
    <property type="match status" value="1"/>
</dbReference>
<dbReference type="Proteomes" id="UP000440004">
    <property type="component" value="Unassembled WGS sequence"/>
</dbReference>
<name>A0A6A7KC68_9FIRM</name>
<dbReference type="GO" id="GO:0009977">
    <property type="term" value="F:proton motive force dependent protein transmembrane transporter activity"/>
    <property type="evidence" value="ECO:0007669"/>
    <property type="project" value="TreeGrafter"/>
</dbReference>
<feature type="transmembrane region" description="Helical" evidence="5">
    <location>
        <begin position="84"/>
        <end position="106"/>
    </location>
</feature>
<dbReference type="GO" id="GO:0065002">
    <property type="term" value="P:intracellular protein transmembrane transport"/>
    <property type="evidence" value="ECO:0007669"/>
    <property type="project" value="TreeGrafter"/>
</dbReference>
<keyword evidence="3 5" id="KW-1133">Transmembrane helix</keyword>
<keyword evidence="5" id="KW-0813">Transport</keyword>
<organism evidence="7 8">
    <name type="scientific">Alkalibaculum sporogenes</name>
    <dbReference type="NCBI Taxonomy" id="2655001"/>
    <lineage>
        <taxon>Bacteria</taxon>
        <taxon>Bacillati</taxon>
        <taxon>Bacillota</taxon>
        <taxon>Clostridia</taxon>
        <taxon>Eubacteriales</taxon>
        <taxon>Eubacteriaceae</taxon>
        <taxon>Alkalibaculum</taxon>
    </lineage>
</organism>
<dbReference type="Pfam" id="PF00902">
    <property type="entry name" value="TatC"/>
    <property type="match status" value="1"/>
</dbReference>
<dbReference type="RefSeq" id="WP_152806346.1">
    <property type="nucleotide sequence ID" value="NZ_WHNX01000036.1"/>
</dbReference>
<reference evidence="7 8" key="1">
    <citation type="submission" date="2019-10" db="EMBL/GenBank/DDBJ databases">
        <title>Alkalibaculum tamaniensis sp.nov., a new alkaliphilic acetogen, isolated on methoxylated aromatics from a mud volcano.</title>
        <authorList>
            <person name="Khomyakova M.A."/>
            <person name="Merkel A.Y."/>
            <person name="Bonch-Osmolovskaya E.A."/>
            <person name="Slobodkin A.I."/>
        </authorList>
    </citation>
    <scope>NUCLEOTIDE SEQUENCE [LARGE SCALE GENOMIC DNA]</scope>
    <source>
        <strain evidence="7 8">M08DMB</strain>
    </source>
</reference>
<keyword evidence="5" id="KW-1003">Cell membrane</keyword>
<accession>A0A6A7KC68</accession>
<keyword evidence="4 5" id="KW-0472">Membrane</keyword>
<feature type="compositionally biased region" description="Basic residues" evidence="6">
    <location>
        <begin position="1"/>
        <end position="16"/>
    </location>
</feature>
<evidence type="ECO:0000313" key="8">
    <source>
        <dbReference type="Proteomes" id="UP000440004"/>
    </source>
</evidence>
<feature type="transmembrane region" description="Helical" evidence="5">
    <location>
        <begin position="36"/>
        <end position="54"/>
    </location>
</feature>
<evidence type="ECO:0000256" key="2">
    <source>
        <dbReference type="ARBA" id="ARBA00022692"/>
    </source>
</evidence>
<keyword evidence="5" id="KW-0811">Translocation</keyword>
<dbReference type="InterPro" id="IPR002033">
    <property type="entry name" value="TatC"/>
</dbReference>